<dbReference type="GO" id="GO:0098797">
    <property type="term" value="C:plasma membrane protein complex"/>
    <property type="evidence" value="ECO:0007669"/>
    <property type="project" value="TreeGrafter"/>
</dbReference>
<evidence type="ECO:0000256" key="4">
    <source>
        <dbReference type="ARBA" id="ARBA00022475"/>
    </source>
</evidence>
<keyword evidence="12" id="KW-1185">Reference proteome</keyword>
<evidence type="ECO:0000256" key="6">
    <source>
        <dbReference type="ARBA" id="ARBA00022692"/>
    </source>
</evidence>
<dbReference type="RefSeq" id="WP_086540855.1">
    <property type="nucleotide sequence ID" value="NZ_MSSW01000013.1"/>
</dbReference>
<keyword evidence="3" id="KW-0813">Transport</keyword>
<dbReference type="Gene3D" id="3.90.930.1">
    <property type="match status" value="1"/>
</dbReference>
<keyword evidence="6" id="KW-0812">Transmembrane</keyword>
<dbReference type="GO" id="GO:0015031">
    <property type="term" value="P:protein transport"/>
    <property type="evidence" value="ECO:0007669"/>
    <property type="project" value="UniProtKB-KW"/>
</dbReference>
<organism evidence="11 12">
    <name type="scientific">Algoriphagus antarcticus</name>
    <dbReference type="NCBI Taxonomy" id="238540"/>
    <lineage>
        <taxon>Bacteria</taxon>
        <taxon>Pseudomonadati</taxon>
        <taxon>Bacteroidota</taxon>
        <taxon>Cytophagia</taxon>
        <taxon>Cytophagales</taxon>
        <taxon>Cyclobacteriaceae</taxon>
        <taxon>Algoriphagus</taxon>
    </lineage>
</organism>
<comment type="subcellular location">
    <subcellularLocation>
        <location evidence="1">Cell inner membrane</location>
        <topology evidence="1">Single-pass membrane protein</topology>
        <orientation evidence="1">Periplasmic side</orientation>
    </subcellularLocation>
</comment>
<dbReference type="SUPFAM" id="SSF74653">
    <property type="entry name" value="TolA/TonB C-terminal domain"/>
    <property type="match status" value="1"/>
</dbReference>
<dbReference type="AlphaFoldDB" id="A0A3E0DVX5"/>
<dbReference type="Pfam" id="PF03544">
    <property type="entry name" value="TonB_C"/>
    <property type="match status" value="1"/>
</dbReference>
<dbReference type="PROSITE" id="PS52015">
    <property type="entry name" value="TONB_CTD"/>
    <property type="match status" value="1"/>
</dbReference>
<dbReference type="GO" id="GO:0055085">
    <property type="term" value="P:transmembrane transport"/>
    <property type="evidence" value="ECO:0007669"/>
    <property type="project" value="InterPro"/>
</dbReference>
<keyword evidence="7" id="KW-0653">Protein transport</keyword>
<accession>A0A3E0DVX5</accession>
<name>A0A3E0DVX5_9BACT</name>
<comment type="similarity">
    <text evidence="2">Belongs to the TonB family.</text>
</comment>
<feature type="domain" description="TonB C-terminal" evidence="10">
    <location>
        <begin position="69"/>
        <end position="163"/>
    </location>
</feature>
<proteinExistence type="inferred from homology"/>
<evidence type="ECO:0000256" key="3">
    <source>
        <dbReference type="ARBA" id="ARBA00022448"/>
    </source>
</evidence>
<dbReference type="PANTHER" id="PTHR33446:SF2">
    <property type="entry name" value="PROTEIN TONB"/>
    <property type="match status" value="1"/>
</dbReference>
<dbReference type="Pfam" id="PF07661">
    <property type="entry name" value="MORN_2"/>
    <property type="match status" value="2"/>
</dbReference>
<evidence type="ECO:0000256" key="2">
    <source>
        <dbReference type="ARBA" id="ARBA00006555"/>
    </source>
</evidence>
<dbReference type="OrthoDB" id="826933at2"/>
<evidence type="ECO:0000259" key="10">
    <source>
        <dbReference type="PROSITE" id="PS52015"/>
    </source>
</evidence>
<dbReference type="GO" id="GO:0031992">
    <property type="term" value="F:energy transducer activity"/>
    <property type="evidence" value="ECO:0007669"/>
    <property type="project" value="TreeGrafter"/>
</dbReference>
<reference evidence="11 12" key="1">
    <citation type="submission" date="2018-08" db="EMBL/GenBank/DDBJ databases">
        <title>Genomic Encyclopedia of Archaeal and Bacterial Type Strains, Phase II (KMG-II): from individual species to whole genera.</title>
        <authorList>
            <person name="Goeker M."/>
        </authorList>
    </citation>
    <scope>NUCLEOTIDE SEQUENCE [LARGE SCALE GENOMIC DNA]</scope>
    <source>
        <strain evidence="11 12">DSM 15986</strain>
    </source>
</reference>
<dbReference type="InterPro" id="IPR011652">
    <property type="entry name" value="MORN_2"/>
</dbReference>
<evidence type="ECO:0000313" key="12">
    <source>
        <dbReference type="Proteomes" id="UP000256405"/>
    </source>
</evidence>
<evidence type="ECO:0000256" key="5">
    <source>
        <dbReference type="ARBA" id="ARBA00022519"/>
    </source>
</evidence>
<sequence>MRFYENGKLKYTCKRDFVTDEELIKEYYDNGNLKSEVNTLAEEVVLEKYLSGSGEITSKPILGEGLPKDGIAGWNAYLAKTLRYPVDARLANQEGKVIIAFDLSEDGEILNPEVANPEEIHASLGKEALRAVKNYKDLWTPFTLDGTAQIWKARLPVMFKLTD</sequence>
<comment type="caution">
    <text evidence="11">The sequence shown here is derived from an EMBL/GenBank/DDBJ whole genome shotgun (WGS) entry which is preliminary data.</text>
</comment>
<protein>
    <submittedName>
        <fullName evidence="11">TonB family protein</fullName>
    </submittedName>
</protein>
<dbReference type="PANTHER" id="PTHR33446">
    <property type="entry name" value="PROTEIN TONB-RELATED"/>
    <property type="match status" value="1"/>
</dbReference>
<evidence type="ECO:0000256" key="9">
    <source>
        <dbReference type="ARBA" id="ARBA00023136"/>
    </source>
</evidence>
<dbReference type="NCBIfam" id="TIGR01352">
    <property type="entry name" value="tonB_Cterm"/>
    <property type="match status" value="1"/>
</dbReference>
<keyword evidence="8" id="KW-1133">Transmembrane helix</keyword>
<keyword evidence="5" id="KW-0997">Cell inner membrane</keyword>
<dbReference type="InterPro" id="IPR006260">
    <property type="entry name" value="TonB/TolA_C"/>
</dbReference>
<keyword evidence="9" id="KW-0472">Membrane</keyword>
<evidence type="ECO:0000256" key="1">
    <source>
        <dbReference type="ARBA" id="ARBA00004383"/>
    </source>
</evidence>
<evidence type="ECO:0000256" key="8">
    <source>
        <dbReference type="ARBA" id="ARBA00022989"/>
    </source>
</evidence>
<dbReference type="EMBL" id="QUNF01000008">
    <property type="protein sequence ID" value="REG88645.1"/>
    <property type="molecule type" value="Genomic_DNA"/>
</dbReference>
<dbReference type="Gene3D" id="3.30.1150.10">
    <property type="match status" value="1"/>
</dbReference>
<gene>
    <name evidence="11" type="ORF">C8N25_10878</name>
</gene>
<dbReference type="InterPro" id="IPR037682">
    <property type="entry name" value="TonB_C"/>
</dbReference>
<keyword evidence="4" id="KW-1003">Cell membrane</keyword>
<dbReference type="Proteomes" id="UP000256405">
    <property type="component" value="Unassembled WGS sequence"/>
</dbReference>
<evidence type="ECO:0000256" key="7">
    <source>
        <dbReference type="ARBA" id="ARBA00022927"/>
    </source>
</evidence>
<evidence type="ECO:0000313" key="11">
    <source>
        <dbReference type="EMBL" id="REG88645.1"/>
    </source>
</evidence>
<dbReference type="InterPro" id="IPR051045">
    <property type="entry name" value="TonB-dependent_transducer"/>
</dbReference>